<dbReference type="Proteomes" id="UP000799291">
    <property type="component" value="Unassembled WGS sequence"/>
</dbReference>
<evidence type="ECO:0000313" key="1">
    <source>
        <dbReference type="EMBL" id="KAF2676951.1"/>
    </source>
</evidence>
<keyword evidence="2" id="KW-1185">Reference proteome</keyword>
<protein>
    <submittedName>
        <fullName evidence="1">Uncharacterized protein</fullName>
    </submittedName>
</protein>
<evidence type="ECO:0000313" key="2">
    <source>
        <dbReference type="Proteomes" id="UP000799291"/>
    </source>
</evidence>
<reference evidence="1" key="1">
    <citation type="journal article" date="2020" name="Stud. Mycol.">
        <title>101 Dothideomycetes genomes: a test case for predicting lifestyles and emergence of pathogens.</title>
        <authorList>
            <person name="Haridas S."/>
            <person name="Albert R."/>
            <person name="Binder M."/>
            <person name="Bloem J."/>
            <person name="Labutti K."/>
            <person name="Salamov A."/>
            <person name="Andreopoulos B."/>
            <person name="Baker S."/>
            <person name="Barry K."/>
            <person name="Bills G."/>
            <person name="Bluhm B."/>
            <person name="Cannon C."/>
            <person name="Castanera R."/>
            <person name="Culley D."/>
            <person name="Daum C."/>
            <person name="Ezra D."/>
            <person name="Gonzalez J."/>
            <person name="Henrissat B."/>
            <person name="Kuo A."/>
            <person name="Liang C."/>
            <person name="Lipzen A."/>
            <person name="Lutzoni F."/>
            <person name="Magnuson J."/>
            <person name="Mondo S."/>
            <person name="Nolan M."/>
            <person name="Ohm R."/>
            <person name="Pangilinan J."/>
            <person name="Park H.-J."/>
            <person name="Ramirez L."/>
            <person name="Alfaro M."/>
            <person name="Sun H."/>
            <person name="Tritt A."/>
            <person name="Yoshinaga Y."/>
            <person name="Zwiers L.-H."/>
            <person name="Turgeon B."/>
            <person name="Goodwin S."/>
            <person name="Spatafora J."/>
            <person name="Crous P."/>
            <person name="Grigoriev I."/>
        </authorList>
    </citation>
    <scope>NUCLEOTIDE SEQUENCE</scope>
    <source>
        <strain evidence="1">CBS 122367</strain>
    </source>
</reference>
<dbReference type="EMBL" id="MU005627">
    <property type="protein sequence ID" value="KAF2676951.1"/>
    <property type="molecule type" value="Genomic_DNA"/>
</dbReference>
<proteinExistence type="predicted"/>
<accession>A0A6G1IG63</accession>
<gene>
    <name evidence="1" type="ORF">K458DRAFT_492134</name>
</gene>
<name>A0A6G1IG63_9PLEO</name>
<organism evidence="1 2">
    <name type="scientific">Lentithecium fluviatile CBS 122367</name>
    <dbReference type="NCBI Taxonomy" id="1168545"/>
    <lineage>
        <taxon>Eukaryota</taxon>
        <taxon>Fungi</taxon>
        <taxon>Dikarya</taxon>
        <taxon>Ascomycota</taxon>
        <taxon>Pezizomycotina</taxon>
        <taxon>Dothideomycetes</taxon>
        <taxon>Pleosporomycetidae</taxon>
        <taxon>Pleosporales</taxon>
        <taxon>Massarineae</taxon>
        <taxon>Lentitheciaceae</taxon>
        <taxon>Lentithecium</taxon>
    </lineage>
</organism>
<dbReference type="AlphaFoldDB" id="A0A6G1IG63"/>
<sequence>MLEEKRENRPYATNLLALWNFPAEIYPYKTSWLPLAYCKCSSSASSRQLPTYDSWPKVLKKVSIGDDWSSDSAAVAKWTTATIPWYDRWHFRYIMRAALQGLEEENCLFFGSNLAPGVRSCEPFYSPRKLGQGIVAALQEGSSSDDHLETFSRIRAIFRNPEPGVTAKKLRLLTDTILRIACDDAQGAEFLAKICGHMWSFFTNEIGDVVQSGHNSDGDAVFKIDEYLHHQCRVIFQGLYAGLNDQESSCDPARLTPDVLGLFSSSVS</sequence>